<dbReference type="GO" id="GO:0005829">
    <property type="term" value="C:cytosol"/>
    <property type="evidence" value="ECO:0007669"/>
    <property type="project" value="TreeGrafter"/>
</dbReference>
<evidence type="ECO:0000313" key="5">
    <source>
        <dbReference type="Proteomes" id="UP000565711"/>
    </source>
</evidence>
<evidence type="ECO:0000259" key="3">
    <source>
        <dbReference type="PROSITE" id="PS51480"/>
    </source>
</evidence>
<dbReference type="Pfam" id="PF02734">
    <property type="entry name" value="Dak2"/>
    <property type="match status" value="1"/>
</dbReference>
<proteinExistence type="predicted"/>
<organism evidence="4 5">
    <name type="scientific">Nocardia vermiculata</name>
    <dbReference type="NCBI Taxonomy" id="257274"/>
    <lineage>
        <taxon>Bacteria</taxon>
        <taxon>Bacillati</taxon>
        <taxon>Actinomycetota</taxon>
        <taxon>Actinomycetes</taxon>
        <taxon>Mycobacteriales</taxon>
        <taxon>Nocardiaceae</taxon>
        <taxon>Nocardia</taxon>
    </lineage>
</organism>
<dbReference type="FunFam" id="1.25.40.340:FF:000002">
    <property type="entry name" value="Dihydroxyacetone kinase, L subunit"/>
    <property type="match status" value="1"/>
</dbReference>
<comment type="caution">
    <text evidence="4">The sequence shown here is derived from an EMBL/GenBank/DDBJ whole genome shotgun (WGS) entry which is preliminary data.</text>
</comment>
<dbReference type="InterPro" id="IPR050861">
    <property type="entry name" value="Dihydroxyacetone_Kinase"/>
</dbReference>
<keyword evidence="5" id="KW-1185">Reference proteome</keyword>
<name>A0A846YAU2_9NOCA</name>
<dbReference type="SMART" id="SM01120">
    <property type="entry name" value="Dak2"/>
    <property type="match status" value="1"/>
</dbReference>
<dbReference type="InterPro" id="IPR036117">
    <property type="entry name" value="DhaL_dom_sf"/>
</dbReference>
<keyword evidence="1" id="KW-0808">Transferase</keyword>
<evidence type="ECO:0000256" key="1">
    <source>
        <dbReference type="ARBA" id="ARBA00022679"/>
    </source>
</evidence>
<feature type="domain" description="DhaL" evidence="3">
    <location>
        <begin position="13"/>
        <end position="202"/>
    </location>
</feature>
<dbReference type="EMBL" id="JAAXOP010000027">
    <property type="protein sequence ID" value="NKY54308.1"/>
    <property type="molecule type" value="Genomic_DNA"/>
</dbReference>
<dbReference type="GO" id="GO:0019563">
    <property type="term" value="P:glycerol catabolic process"/>
    <property type="evidence" value="ECO:0007669"/>
    <property type="project" value="TreeGrafter"/>
</dbReference>
<dbReference type="InterPro" id="IPR004007">
    <property type="entry name" value="DhaL_dom"/>
</dbReference>
<dbReference type="Gene3D" id="1.25.40.340">
    <property type="match status" value="1"/>
</dbReference>
<protein>
    <submittedName>
        <fullName evidence="4">Dihydroxyacetone kinase subunit L</fullName>
    </submittedName>
</protein>
<dbReference type="PROSITE" id="PS51480">
    <property type="entry name" value="DHAL"/>
    <property type="match status" value="1"/>
</dbReference>
<accession>A0A846YAU2</accession>
<dbReference type="SUPFAM" id="SSF101473">
    <property type="entry name" value="DhaL-like"/>
    <property type="match status" value="1"/>
</dbReference>
<dbReference type="NCBIfam" id="TIGR02365">
    <property type="entry name" value="dha_L_ycgS"/>
    <property type="match status" value="1"/>
</dbReference>
<dbReference type="GO" id="GO:0004371">
    <property type="term" value="F:glycerone kinase activity"/>
    <property type="evidence" value="ECO:0007669"/>
    <property type="project" value="InterPro"/>
</dbReference>
<evidence type="ECO:0000313" key="4">
    <source>
        <dbReference type="EMBL" id="NKY54308.1"/>
    </source>
</evidence>
<dbReference type="InterPro" id="IPR012737">
    <property type="entry name" value="DhaK_L_YcgS"/>
</dbReference>
<evidence type="ECO:0000256" key="2">
    <source>
        <dbReference type="ARBA" id="ARBA00022777"/>
    </source>
</evidence>
<dbReference type="Proteomes" id="UP000565711">
    <property type="component" value="Unassembled WGS sequence"/>
</dbReference>
<gene>
    <name evidence="4" type="primary">dhaL</name>
    <name evidence="4" type="ORF">HGA08_29410</name>
</gene>
<keyword evidence="2 4" id="KW-0418">Kinase</keyword>
<dbReference type="PANTHER" id="PTHR28629:SF4">
    <property type="entry name" value="TRIOKINASE_FMN CYCLASE"/>
    <property type="match status" value="1"/>
</dbReference>
<reference evidence="4 5" key="1">
    <citation type="submission" date="2020-04" db="EMBL/GenBank/DDBJ databases">
        <title>MicrobeNet Type strains.</title>
        <authorList>
            <person name="Nicholson A.C."/>
        </authorList>
    </citation>
    <scope>NUCLEOTIDE SEQUENCE [LARGE SCALE GENOMIC DNA]</scope>
    <source>
        <strain evidence="4 5">JCM 12354</strain>
    </source>
</reference>
<dbReference type="PANTHER" id="PTHR28629">
    <property type="entry name" value="TRIOKINASE/FMN CYCLASE"/>
    <property type="match status" value="1"/>
</dbReference>
<sequence>MEGPATMTSAATTTLDATVPRLHEAFVSAEPVLTALDEIAGDGDFGVNLRDGFTEVTQRLSGPDSPSPWDAVRAVFLDEVGGTSGPLFGLLFQALGVRAAQSDTYADALRLGLADGLAAIERVGEAQVGDRTMVDALAPAVETAATDRDDHAALVNSAVEGALSTSSLRARRGRASYLAERAVGHPDPGAIGMALLLCVLAEPITAPETTARERTRLLEAAARAAPARDDT</sequence>
<dbReference type="AlphaFoldDB" id="A0A846YAU2"/>